<dbReference type="STRING" id="1111735.GCA_000428045_01680"/>
<evidence type="ECO:0000313" key="3">
    <source>
        <dbReference type="Proteomes" id="UP000235015"/>
    </source>
</evidence>
<dbReference type="InterPro" id="IPR025294">
    <property type="entry name" value="DUF4156"/>
</dbReference>
<protein>
    <submittedName>
        <fullName evidence="2">DUF4156 domain-containing protein</fullName>
    </submittedName>
</protein>
<keyword evidence="1" id="KW-0732">Signal</keyword>
<reference evidence="2 3" key="1">
    <citation type="submission" date="2017-11" db="EMBL/GenBank/DDBJ databases">
        <title>Genome-resolved metagenomics identifies genetic mobility, metabolic interactions, and unexpected diversity in perchlorate-reducing communities.</title>
        <authorList>
            <person name="Barnum T.P."/>
            <person name="Figueroa I.A."/>
            <person name="Carlstrom C.I."/>
            <person name="Lucas L.N."/>
            <person name="Engelbrektson A.L."/>
            <person name="Coates J.D."/>
        </authorList>
    </citation>
    <scope>NUCLEOTIDE SEQUENCE [LARGE SCALE GENOMIC DNA]</scope>
    <source>
        <strain evidence="2">BM301</strain>
    </source>
</reference>
<dbReference type="PROSITE" id="PS51257">
    <property type="entry name" value="PROKAR_LIPOPROTEIN"/>
    <property type="match status" value="1"/>
</dbReference>
<evidence type="ECO:0000313" key="2">
    <source>
        <dbReference type="EMBL" id="PLX60298.1"/>
    </source>
</evidence>
<feature type="chain" id="PRO_5014827546" evidence="1">
    <location>
        <begin position="23"/>
        <end position="109"/>
    </location>
</feature>
<organism evidence="2 3">
    <name type="scientific">Sedimenticola selenatireducens</name>
    <dbReference type="NCBI Taxonomy" id="191960"/>
    <lineage>
        <taxon>Bacteria</taxon>
        <taxon>Pseudomonadati</taxon>
        <taxon>Pseudomonadota</taxon>
        <taxon>Gammaproteobacteria</taxon>
        <taxon>Chromatiales</taxon>
        <taxon>Sedimenticolaceae</taxon>
        <taxon>Sedimenticola</taxon>
    </lineage>
</organism>
<feature type="signal peptide" evidence="1">
    <location>
        <begin position="1"/>
        <end position="22"/>
    </location>
</feature>
<proteinExistence type="predicted"/>
<comment type="caution">
    <text evidence="2">The sequence shown here is derived from an EMBL/GenBank/DDBJ whole genome shotgun (WGS) entry which is preliminary data.</text>
</comment>
<evidence type="ECO:0000256" key="1">
    <source>
        <dbReference type="SAM" id="SignalP"/>
    </source>
</evidence>
<dbReference type="EMBL" id="PKUN01000025">
    <property type="protein sequence ID" value="PLX60298.1"/>
    <property type="molecule type" value="Genomic_DNA"/>
</dbReference>
<dbReference type="Proteomes" id="UP000235015">
    <property type="component" value="Unassembled WGS sequence"/>
</dbReference>
<dbReference type="RefSeq" id="WP_029134063.1">
    <property type="nucleotide sequence ID" value="NZ_CAXXYC010000004.1"/>
</dbReference>
<dbReference type="AlphaFoldDB" id="A0A2N6CT57"/>
<accession>A0A2N6CT57</accession>
<name>A0A2N6CT57_9GAMM</name>
<sequence length="109" mass="11709">MKKTISLCTLAGILLSSGCAWVKTTPEGEKVRVLDADEVATCKELGNTTVSLVDKIAGIDRSRQKVEDELRILARNSAAKIGGDTVVPISEVSDGQQRFAVYRCIGVSR</sequence>
<dbReference type="Pfam" id="PF13698">
    <property type="entry name" value="DUF4156"/>
    <property type="match status" value="1"/>
</dbReference>
<gene>
    <name evidence="2" type="ORF">C0630_15995</name>
</gene>